<dbReference type="GO" id="GO:0030428">
    <property type="term" value="C:cell septum"/>
    <property type="evidence" value="ECO:0007669"/>
    <property type="project" value="TreeGrafter"/>
</dbReference>
<dbReference type="GO" id="GO:0032153">
    <property type="term" value="C:cell division site"/>
    <property type="evidence" value="ECO:0007669"/>
    <property type="project" value="TreeGrafter"/>
</dbReference>
<dbReference type="InterPro" id="IPR007838">
    <property type="entry name" value="Cell_div_ZapA-like"/>
</dbReference>
<comment type="subunit">
    <text evidence="10">Homodimer. Interacts with FtsZ.</text>
</comment>
<evidence type="ECO:0000256" key="6">
    <source>
        <dbReference type="ARBA" id="ARBA00023054"/>
    </source>
</evidence>
<comment type="subcellular location">
    <subcellularLocation>
        <location evidence="1">Cytoplasm</location>
    </subcellularLocation>
</comment>
<proteinExistence type="inferred from homology"/>
<keyword evidence="6" id="KW-0175">Coiled coil</keyword>
<accession>A0A2X1RRR9</accession>
<dbReference type="Proteomes" id="UP000249936">
    <property type="component" value="Unassembled WGS sequence"/>
</dbReference>
<dbReference type="GO" id="GO:0000921">
    <property type="term" value="P:septin ring assembly"/>
    <property type="evidence" value="ECO:0007669"/>
    <property type="project" value="TreeGrafter"/>
</dbReference>
<evidence type="ECO:0000256" key="1">
    <source>
        <dbReference type="ARBA" id="ARBA00004496"/>
    </source>
</evidence>
<gene>
    <name evidence="12" type="primary">zapA</name>
    <name evidence="12" type="ORF">NCTC11872_01744</name>
</gene>
<organism evidence="12 13">
    <name type="scientific">Haemophilus influenzae</name>
    <dbReference type="NCBI Taxonomy" id="727"/>
    <lineage>
        <taxon>Bacteria</taxon>
        <taxon>Pseudomonadati</taxon>
        <taxon>Pseudomonadota</taxon>
        <taxon>Gammaproteobacteria</taxon>
        <taxon>Pasteurellales</taxon>
        <taxon>Pasteurellaceae</taxon>
        <taxon>Haemophilus</taxon>
    </lineage>
</organism>
<dbReference type="InterPro" id="IPR042233">
    <property type="entry name" value="Cell_div_ZapA_N"/>
</dbReference>
<dbReference type="Pfam" id="PF05164">
    <property type="entry name" value="ZapA"/>
    <property type="match status" value="1"/>
</dbReference>
<evidence type="ECO:0000256" key="2">
    <source>
        <dbReference type="ARBA" id="ARBA00010074"/>
    </source>
</evidence>
<dbReference type="SUPFAM" id="SSF102829">
    <property type="entry name" value="Cell division protein ZapA-like"/>
    <property type="match status" value="1"/>
</dbReference>
<keyword evidence="7" id="KW-0717">Septation</keyword>
<evidence type="ECO:0000256" key="11">
    <source>
        <dbReference type="ARBA" id="ARBA00033158"/>
    </source>
</evidence>
<dbReference type="GO" id="GO:0005829">
    <property type="term" value="C:cytosol"/>
    <property type="evidence" value="ECO:0007669"/>
    <property type="project" value="TreeGrafter"/>
</dbReference>
<keyword evidence="4" id="KW-0963">Cytoplasm</keyword>
<evidence type="ECO:0000313" key="12">
    <source>
        <dbReference type="EMBL" id="SPX42117.1"/>
    </source>
</evidence>
<evidence type="ECO:0000256" key="5">
    <source>
        <dbReference type="ARBA" id="ARBA00022618"/>
    </source>
</evidence>
<dbReference type="AlphaFoldDB" id="A0A2X1RRR9"/>
<protein>
    <recommendedName>
        <fullName evidence="3">Cell division protein ZapA</fullName>
    </recommendedName>
    <alternativeName>
        <fullName evidence="11">Z ring-associated protein ZapA</fullName>
    </alternativeName>
</protein>
<evidence type="ECO:0000256" key="7">
    <source>
        <dbReference type="ARBA" id="ARBA00023210"/>
    </source>
</evidence>
<dbReference type="PANTHER" id="PTHR34981">
    <property type="entry name" value="CELL DIVISION PROTEIN ZAPA"/>
    <property type="match status" value="1"/>
</dbReference>
<reference evidence="12 13" key="1">
    <citation type="submission" date="2018-06" db="EMBL/GenBank/DDBJ databases">
        <authorList>
            <consortium name="Pathogen Informatics"/>
            <person name="Doyle S."/>
        </authorList>
    </citation>
    <scope>NUCLEOTIDE SEQUENCE [LARGE SCALE GENOMIC DNA]</scope>
    <source>
        <strain evidence="12 13">NCTC11872</strain>
    </source>
</reference>
<dbReference type="InterPro" id="IPR036192">
    <property type="entry name" value="Cell_div_ZapA-like_sf"/>
</dbReference>
<comment type="function">
    <text evidence="9">Activator of cell division through the inhibition of FtsZ GTPase activity, therefore promoting FtsZ assembly into bundles of protofilaments necessary for the formation of the division Z ring. It is recruited early at mid-cell but it is not essential for cell division.</text>
</comment>
<dbReference type="GO" id="GO:0043093">
    <property type="term" value="P:FtsZ-dependent cytokinesis"/>
    <property type="evidence" value="ECO:0007669"/>
    <property type="project" value="TreeGrafter"/>
</dbReference>
<keyword evidence="5" id="KW-0132">Cell division</keyword>
<dbReference type="GO" id="GO:0000917">
    <property type="term" value="P:division septum assembly"/>
    <property type="evidence" value="ECO:0007669"/>
    <property type="project" value="UniProtKB-KW"/>
</dbReference>
<comment type="similarity">
    <text evidence="2">Belongs to the ZapA family. Type 1 subfamily.</text>
</comment>
<sequence length="102" mass="11676">MSLKLVEILVLGQVLRLNVPIEQEELLRQAARNLDILVSEMKEKTGLIQLDRVLSIVALNLSFELSQEKNKTAKIEEVLRTGIQQLDHSLEKYSCYKRTALN</sequence>
<evidence type="ECO:0000313" key="13">
    <source>
        <dbReference type="Proteomes" id="UP000249936"/>
    </source>
</evidence>
<evidence type="ECO:0000256" key="8">
    <source>
        <dbReference type="ARBA" id="ARBA00023306"/>
    </source>
</evidence>
<keyword evidence="8" id="KW-0131">Cell cycle</keyword>
<name>A0A2X1RRR9_HAEIF</name>
<evidence type="ECO:0000256" key="10">
    <source>
        <dbReference type="ARBA" id="ARBA00026068"/>
    </source>
</evidence>
<dbReference type="EMBL" id="UASK01000006">
    <property type="protein sequence ID" value="SPX42117.1"/>
    <property type="molecule type" value="Genomic_DNA"/>
</dbReference>
<evidence type="ECO:0000256" key="4">
    <source>
        <dbReference type="ARBA" id="ARBA00022490"/>
    </source>
</evidence>
<evidence type="ECO:0000256" key="9">
    <source>
        <dbReference type="ARBA" id="ARBA00024910"/>
    </source>
</evidence>
<dbReference type="PANTHER" id="PTHR34981:SF1">
    <property type="entry name" value="CELL DIVISION PROTEIN ZAPA"/>
    <property type="match status" value="1"/>
</dbReference>
<evidence type="ECO:0000256" key="3">
    <source>
        <dbReference type="ARBA" id="ARBA00015195"/>
    </source>
</evidence>
<dbReference type="Gene3D" id="3.30.160.880">
    <property type="entry name" value="Cell division protein ZapA protomer, N-terminal domain"/>
    <property type="match status" value="1"/>
</dbReference>